<reference evidence="2 3" key="1">
    <citation type="submission" date="2019-07" db="EMBL/GenBank/DDBJ databases">
        <title>R&amp;d 2014.</title>
        <authorList>
            <person name="Klenk H.-P."/>
        </authorList>
    </citation>
    <scope>NUCLEOTIDE SEQUENCE [LARGE SCALE GENOMIC DNA]</scope>
    <source>
        <strain evidence="2 3">DSM 45764</strain>
    </source>
</reference>
<keyword evidence="3" id="KW-1185">Reference proteome</keyword>
<dbReference type="Gene3D" id="3.30.530.20">
    <property type="match status" value="1"/>
</dbReference>
<accession>A0A562IQL6</accession>
<evidence type="ECO:0000313" key="2">
    <source>
        <dbReference type="EMBL" id="TWH73339.1"/>
    </source>
</evidence>
<comment type="caution">
    <text evidence="2">The sequence shown here is derived from an EMBL/GenBank/DDBJ whole genome shotgun (WGS) entry which is preliminary data.</text>
</comment>
<dbReference type="InterPro" id="IPR023393">
    <property type="entry name" value="START-like_dom_sf"/>
</dbReference>
<feature type="compositionally biased region" description="Basic and acidic residues" evidence="1">
    <location>
        <begin position="160"/>
        <end position="170"/>
    </location>
</feature>
<organism evidence="2 3">
    <name type="scientific">Modestobacter roseus</name>
    <dbReference type="NCBI Taxonomy" id="1181884"/>
    <lineage>
        <taxon>Bacteria</taxon>
        <taxon>Bacillati</taxon>
        <taxon>Actinomycetota</taxon>
        <taxon>Actinomycetes</taxon>
        <taxon>Geodermatophilales</taxon>
        <taxon>Geodermatophilaceae</taxon>
        <taxon>Modestobacter</taxon>
    </lineage>
</organism>
<dbReference type="AlphaFoldDB" id="A0A562IQL6"/>
<evidence type="ECO:0000256" key="1">
    <source>
        <dbReference type="SAM" id="MobiDB-lite"/>
    </source>
</evidence>
<dbReference type="Pfam" id="PF10604">
    <property type="entry name" value="Polyketide_cyc2"/>
    <property type="match status" value="1"/>
</dbReference>
<proteinExistence type="predicted"/>
<sequence>MPLITAHDRTVPVTVQTRSTLSPADAFRFVVPIDLSLVFTGWGPFPGISGVADQTAAWDHAGPSRSPRFTDGTTARETLTEYDEPSSFAYEVTGFTNVLRHLVAGVRGEWTFAPDGTGTLVRWTYEFLPLPHRDLLVRRVLGPLWRNYMTAGVVASARAAERIDREERARPAGAALSPRP</sequence>
<name>A0A562IQL6_9ACTN</name>
<feature type="region of interest" description="Disordered" evidence="1">
    <location>
        <begin position="160"/>
        <end position="180"/>
    </location>
</feature>
<gene>
    <name evidence="2" type="ORF">JD78_01862</name>
</gene>
<dbReference type="SUPFAM" id="SSF55961">
    <property type="entry name" value="Bet v1-like"/>
    <property type="match status" value="1"/>
</dbReference>
<dbReference type="EMBL" id="VLKF01000001">
    <property type="protein sequence ID" value="TWH73339.1"/>
    <property type="molecule type" value="Genomic_DNA"/>
</dbReference>
<dbReference type="InterPro" id="IPR019587">
    <property type="entry name" value="Polyketide_cyclase/dehydratase"/>
</dbReference>
<dbReference type="Proteomes" id="UP000321490">
    <property type="component" value="Unassembled WGS sequence"/>
</dbReference>
<evidence type="ECO:0000313" key="3">
    <source>
        <dbReference type="Proteomes" id="UP000321490"/>
    </source>
</evidence>
<protein>
    <submittedName>
        <fullName evidence="2">Polyketide cyclase/dehydrase/lipid transport protein</fullName>
    </submittedName>
</protein>
<dbReference type="OrthoDB" id="4724764at2"/>
<dbReference type="RefSeq" id="WP_153356318.1">
    <property type="nucleotide sequence ID" value="NZ_JABGDC010000005.1"/>
</dbReference>